<organism evidence="1 2">
    <name type="scientific">Moraxella caviae</name>
    <dbReference type="NCBI Taxonomy" id="34060"/>
    <lineage>
        <taxon>Bacteria</taxon>
        <taxon>Pseudomonadati</taxon>
        <taxon>Pseudomonadota</taxon>
        <taxon>Gammaproteobacteria</taxon>
        <taxon>Moraxellales</taxon>
        <taxon>Moraxellaceae</taxon>
        <taxon>Moraxella</taxon>
    </lineage>
</organism>
<comment type="caution">
    <text evidence="1">The sequence shown here is derived from an EMBL/GenBank/DDBJ whole genome shotgun (WGS) entry which is preliminary data.</text>
</comment>
<dbReference type="Proteomes" id="UP000190435">
    <property type="component" value="Unassembled WGS sequence"/>
</dbReference>
<dbReference type="STRING" id="34060.B0181_06770"/>
<accession>A0A1T0A0S7</accession>
<evidence type="ECO:0000313" key="1">
    <source>
        <dbReference type="EMBL" id="OOR89383.1"/>
    </source>
</evidence>
<dbReference type="EMBL" id="MUXU01000039">
    <property type="protein sequence ID" value="OOR89383.1"/>
    <property type="molecule type" value="Genomic_DNA"/>
</dbReference>
<keyword evidence="2" id="KW-1185">Reference proteome</keyword>
<proteinExistence type="predicted"/>
<reference evidence="1 2" key="1">
    <citation type="submission" date="2017-02" db="EMBL/GenBank/DDBJ databases">
        <title>Draft genome sequence of Moraxella caviae CCUG 355 type strain.</title>
        <authorList>
            <person name="Engstrom-Jakobsson H."/>
            <person name="Salva-Serra F."/>
            <person name="Thorell K."/>
            <person name="Gonzales-Siles L."/>
            <person name="Karlsson R."/>
            <person name="Boulund F."/>
            <person name="Engstrand L."/>
            <person name="Moore E."/>
        </authorList>
    </citation>
    <scope>NUCLEOTIDE SEQUENCE [LARGE SCALE GENOMIC DNA]</scope>
    <source>
        <strain evidence="1 2">CCUG 355</strain>
    </source>
</reference>
<dbReference type="AlphaFoldDB" id="A0A1T0A0S7"/>
<evidence type="ECO:0000313" key="2">
    <source>
        <dbReference type="Proteomes" id="UP000190435"/>
    </source>
</evidence>
<gene>
    <name evidence="1" type="ORF">B0181_06770</name>
</gene>
<sequence length="65" mass="7813">MIFLVVLMVNTDTKLPILLKFHKNFTDYLSAQGANFFRWFLGGFRTDFRQFDKQLFWQFLLTAQS</sequence>
<protein>
    <submittedName>
        <fullName evidence="1">Uncharacterized protein</fullName>
    </submittedName>
</protein>
<name>A0A1T0A0S7_9GAMM</name>